<dbReference type="AlphaFoldDB" id="A0A931FKZ7"/>
<evidence type="ECO:0000313" key="1">
    <source>
        <dbReference type="EMBL" id="MBF9144447.1"/>
    </source>
</evidence>
<keyword evidence="2" id="KW-1185">Reference proteome</keyword>
<reference evidence="1 2" key="1">
    <citation type="submission" date="2020-11" db="EMBL/GenBank/DDBJ databases">
        <authorList>
            <person name="Kim M.K."/>
        </authorList>
    </citation>
    <scope>NUCLEOTIDE SEQUENCE [LARGE SCALE GENOMIC DNA]</scope>
    <source>
        <strain evidence="1 2">BT439</strain>
    </source>
</reference>
<name>A0A931FKZ7_9BACT</name>
<sequence>MTGYHYRFSIRGYSHPQLYELSARNPSPDLAFMNDEHDGGAPHFYFTSAHLDELSQPAQVWGRATQLLDMFHGIYGLASLSPNSPFNSARPVLHELYDLWEGKWLEHVTPEVPSSLPYTATVLAEPVHPVYASGTMGRALLLARTEPDVMTLLTQLGQELDLRTLYAIVDTLRYYDGDDFEARQQKAGISK</sequence>
<proteinExistence type="predicted"/>
<dbReference type="EMBL" id="JADQDP010000008">
    <property type="protein sequence ID" value="MBF9144447.1"/>
    <property type="molecule type" value="Genomic_DNA"/>
</dbReference>
<comment type="caution">
    <text evidence="1">The sequence shown here is derived from an EMBL/GenBank/DDBJ whole genome shotgun (WGS) entry which is preliminary data.</text>
</comment>
<accession>A0A931FKZ7</accession>
<protein>
    <submittedName>
        <fullName evidence="1">Uncharacterized protein</fullName>
    </submittedName>
</protein>
<dbReference type="RefSeq" id="WP_196288802.1">
    <property type="nucleotide sequence ID" value="NZ_JADQDP010000008.1"/>
</dbReference>
<dbReference type="Proteomes" id="UP000645610">
    <property type="component" value="Unassembled WGS sequence"/>
</dbReference>
<evidence type="ECO:0000313" key="2">
    <source>
        <dbReference type="Proteomes" id="UP000645610"/>
    </source>
</evidence>
<organism evidence="1 2">
    <name type="scientific">Hymenobacter properus</name>
    <dbReference type="NCBI Taxonomy" id="2791026"/>
    <lineage>
        <taxon>Bacteria</taxon>
        <taxon>Pseudomonadati</taxon>
        <taxon>Bacteroidota</taxon>
        <taxon>Cytophagia</taxon>
        <taxon>Cytophagales</taxon>
        <taxon>Hymenobacteraceae</taxon>
        <taxon>Hymenobacter</taxon>
    </lineage>
</organism>
<gene>
    <name evidence="1" type="ORF">I2I01_22580</name>
</gene>